<feature type="region of interest" description="Disordered" evidence="1">
    <location>
        <begin position="197"/>
        <end position="221"/>
    </location>
</feature>
<dbReference type="PANTHER" id="PTHR12697:SF5">
    <property type="entry name" value="DEOXYHYPUSINE HYDROXYLASE"/>
    <property type="match status" value="1"/>
</dbReference>
<sequence>MPKGSGETDVRIGIAYDATVYDRIRGGDADPPTSVCLVVGGREVGRGRDHLRWHLGQLMSAASALLDGESAVVEFFEESEEFRFEPDGDAVETWFASDPGPEKPELTYPDGTVPDAVGDDAATEPDRSERVLADRRALVAEILSVVETFCDAVAETNPTLAESVADLRAETQSLHLAAAEFDAWGLPVRLLDTVAEPGSAARETRGGNVAATPDESRERRRTLVTSGGARVGVYDPDGRAEAAERGSRAVARIWLAEPTVGSAVGEADRRATLSDVSVGIDSGAEAFEWSGTRFRGEVVSVADGRAILDVGEGTVAFDPSDLPTVAVGDRLTVRAGRTDLRGLDVVTGPSAGDWSEDRLRGALSDRENRADAAAELARRGVRSAVPALVEALDDPLSASDRRAVVRALDVLSDPRAVDALVARLADDDEAVRRAAATALSTIGDPDALDALFDAASAETDGATRDAVVRAAREVDPTAAMDRFADVLRTSDDPRLRETVVRVLRVTDGDRAHELVVEALGDDDPSVVREAISVVRWDDDERAVPGLLRRLTDDDPDVRQEAAGAFAELGARAEHFQDGAELSEATRERVVEALIRRLDDPVSAVRSWAMEALGAQAHPNAVGPLCAAYGEESELRWNAVAALGRIGDPRAIPTVVAALDDDDPSVRRRACRASARLETTAATSPLCDRATTDPSADVRREAIDALGRLGEADARVVTAMESVLGDAPTPLRRAAVTALGRLGGPKARRLLREAAENDPSESVRERAKTGLE</sequence>
<dbReference type="Pfam" id="PF13646">
    <property type="entry name" value="HEAT_2"/>
    <property type="match status" value="3"/>
</dbReference>
<dbReference type="GO" id="GO:0016491">
    <property type="term" value="F:oxidoreductase activity"/>
    <property type="evidence" value="ECO:0007669"/>
    <property type="project" value="TreeGrafter"/>
</dbReference>
<keyword evidence="3" id="KW-1185">Reference proteome</keyword>
<dbReference type="AlphaFoldDB" id="A0A1I2WDY7"/>
<gene>
    <name evidence="2" type="ORF">SAMN04488063_3516</name>
</gene>
<accession>A0A1I2WDY7</accession>
<dbReference type="SUPFAM" id="SSF48371">
    <property type="entry name" value="ARM repeat"/>
    <property type="match status" value="1"/>
</dbReference>
<dbReference type="RefSeq" id="WP_092893867.1">
    <property type="nucleotide sequence ID" value="NZ_FOOQ01000008.1"/>
</dbReference>
<dbReference type="STRING" id="553467.SAMN04488063_3516"/>
<dbReference type="InterPro" id="IPR004155">
    <property type="entry name" value="PBS_lyase_HEAT"/>
</dbReference>
<reference evidence="3" key="1">
    <citation type="submission" date="2016-10" db="EMBL/GenBank/DDBJ databases">
        <authorList>
            <person name="Varghese N."/>
            <person name="Submissions S."/>
        </authorList>
    </citation>
    <scope>NUCLEOTIDE SEQUENCE [LARGE SCALE GENOMIC DNA]</scope>
    <source>
        <strain evidence="3">CGMCC 1.7739</strain>
    </source>
</reference>
<dbReference type="PANTHER" id="PTHR12697">
    <property type="entry name" value="PBS LYASE HEAT-LIKE PROTEIN"/>
    <property type="match status" value="1"/>
</dbReference>
<dbReference type="Gene3D" id="1.25.10.10">
    <property type="entry name" value="Leucine-rich Repeat Variant"/>
    <property type="match status" value="4"/>
</dbReference>
<dbReference type="EMBL" id="FOOQ01000008">
    <property type="protein sequence ID" value="SFG99543.1"/>
    <property type="molecule type" value="Genomic_DNA"/>
</dbReference>
<feature type="region of interest" description="Disordered" evidence="1">
    <location>
        <begin position="98"/>
        <end position="127"/>
    </location>
</feature>
<dbReference type="SMART" id="SM00567">
    <property type="entry name" value="EZ_HEAT"/>
    <property type="match status" value="11"/>
</dbReference>
<evidence type="ECO:0000313" key="2">
    <source>
        <dbReference type="EMBL" id="SFG99543.1"/>
    </source>
</evidence>
<dbReference type="InterPro" id="IPR011989">
    <property type="entry name" value="ARM-like"/>
</dbReference>
<name>A0A1I2WDY7_9EURY</name>
<evidence type="ECO:0000256" key="1">
    <source>
        <dbReference type="SAM" id="MobiDB-lite"/>
    </source>
</evidence>
<feature type="region of interest" description="Disordered" evidence="1">
    <location>
        <begin position="752"/>
        <end position="771"/>
    </location>
</feature>
<dbReference type="InterPro" id="IPR016024">
    <property type="entry name" value="ARM-type_fold"/>
</dbReference>
<organism evidence="2 3">
    <name type="scientific">Halopelagius inordinatus</name>
    <dbReference type="NCBI Taxonomy" id="553467"/>
    <lineage>
        <taxon>Archaea</taxon>
        <taxon>Methanobacteriati</taxon>
        <taxon>Methanobacteriota</taxon>
        <taxon>Stenosarchaea group</taxon>
        <taxon>Halobacteria</taxon>
        <taxon>Halobacteriales</taxon>
        <taxon>Haloferacaceae</taxon>
    </lineage>
</organism>
<dbReference type="Proteomes" id="UP000198876">
    <property type="component" value="Unassembled WGS sequence"/>
</dbReference>
<evidence type="ECO:0000313" key="3">
    <source>
        <dbReference type="Proteomes" id="UP000198876"/>
    </source>
</evidence>
<dbReference type="OrthoDB" id="10495at2157"/>
<dbReference type="Pfam" id="PF03130">
    <property type="entry name" value="HEAT_PBS"/>
    <property type="match status" value="2"/>
</dbReference>
<protein>
    <submittedName>
        <fullName evidence="2">HEAT repeat</fullName>
    </submittedName>
</protein>
<proteinExistence type="predicted"/>